<dbReference type="PROSITE" id="PS51318">
    <property type="entry name" value="TAT"/>
    <property type="match status" value="1"/>
</dbReference>
<dbReference type="EMBL" id="QVQT01000004">
    <property type="protein sequence ID" value="RFU16394.1"/>
    <property type="molecule type" value="Genomic_DNA"/>
</dbReference>
<evidence type="ECO:0000313" key="2">
    <source>
        <dbReference type="EMBL" id="RFU16394.1"/>
    </source>
</evidence>
<accession>A0A372IND1</accession>
<dbReference type="PANTHER" id="PTHR42686">
    <property type="entry name" value="GH17980P-RELATED"/>
    <property type="match status" value="1"/>
</dbReference>
<dbReference type="AlphaFoldDB" id="A0A372IND1"/>
<dbReference type="InterPro" id="IPR020471">
    <property type="entry name" value="AKR"/>
</dbReference>
<dbReference type="InterPro" id="IPR036812">
    <property type="entry name" value="NAD(P)_OxRdtase_dom_sf"/>
</dbReference>
<dbReference type="GO" id="GO:0005829">
    <property type="term" value="C:cytosol"/>
    <property type="evidence" value="ECO:0007669"/>
    <property type="project" value="TreeGrafter"/>
</dbReference>
<dbReference type="Gene3D" id="3.20.20.100">
    <property type="entry name" value="NADP-dependent oxidoreductase domain"/>
    <property type="match status" value="1"/>
</dbReference>
<dbReference type="InterPro" id="IPR006311">
    <property type="entry name" value="TAT_signal"/>
</dbReference>
<comment type="caution">
    <text evidence="2">The sequence shown here is derived from an EMBL/GenBank/DDBJ whole genome shotgun (WGS) entry which is preliminary data.</text>
</comment>
<keyword evidence="3" id="KW-1185">Reference proteome</keyword>
<proteinExistence type="predicted"/>
<dbReference type="PANTHER" id="PTHR42686:SF1">
    <property type="entry name" value="GH17980P-RELATED"/>
    <property type="match status" value="1"/>
</dbReference>
<gene>
    <name evidence="2" type="ORF">D0Y96_13490</name>
</gene>
<dbReference type="SUPFAM" id="SSF51430">
    <property type="entry name" value="NAD(P)-linked oxidoreductase"/>
    <property type="match status" value="1"/>
</dbReference>
<dbReference type="RefSeq" id="WP_117300711.1">
    <property type="nucleotide sequence ID" value="NZ_QVQT02000004.1"/>
</dbReference>
<protein>
    <submittedName>
        <fullName evidence="2">Aldo/keto reductase</fullName>
    </submittedName>
</protein>
<name>A0A372IND1_9BACT</name>
<feature type="domain" description="NADP-dependent oxidoreductase" evidence="1">
    <location>
        <begin position="49"/>
        <end position="254"/>
    </location>
</feature>
<organism evidence="2 3">
    <name type="scientific">Paracidobacterium acidisoli</name>
    <dbReference type="NCBI Taxonomy" id="2303751"/>
    <lineage>
        <taxon>Bacteria</taxon>
        <taxon>Pseudomonadati</taxon>
        <taxon>Acidobacteriota</taxon>
        <taxon>Terriglobia</taxon>
        <taxon>Terriglobales</taxon>
        <taxon>Acidobacteriaceae</taxon>
        <taxon>Paracidobacterium</taxon>
    </lineage>
</organism>
<sequence length="293" mass="32651">MPQYTRRDLLKTGVAAGTLAGLGMLPLEAERRTATDWVTLGKSDVKVTRLAFGTGTFSGQVQRDLGQEQFTKLIRYAYDRGIRFFETADSYGDMHRMLGIALKGLPRDSYRLMSKVTTSPDVDPLQKIDELRGQANTEYFDIMLLHWQHTATWPEDSARWQHGLLEAQSKKAVLSHGASVHGLPALRQVPDNKWLEVAMIRVNHKGTRMDAENYATDGLGNVHEVVTHIHQARQNGLGVISMKLVGEGTFNREDRQAAMRFAFRNAGVDAVTIGYKNSGEVDEAIENLNLALA</sequence>
<evidence type="ECO:0000259" key="1">
    <source>
        <dbReference type="Pfam" id="PF00248"/>
    </source>
</evidence>
<dbReference type="Proteomes" id="UP000264702">
    <property type="component" value="Unassembled WGS sequence"/>
</dbReference>
<dbReference type="OrthoDB" id="9804790at2"/>
<reference evidence="2 3" key="1">
    <citation type="submission" date="2018-08" db="EMBL/GenBank/DDBJ databases">
        <title>Acidipila sp. 4G-K13, an acidobacterium isolated from forest soil.</title>
        <authorList>
            <person name="Gao Z.-H."/>
            <person name="Qiu L.-H."/>
        </authorList>
    </citation>
    <scope>NUCLEOTIDE SEQUENCE [LARGE SCALE GENOMIC DNA]</scope>
    <source>
        <strain evidence="2 3">4G-K13</strain>
    </source>
</reference>
<dbReference type="Pfam" id="PF00248">
    <property type="entry name" value="Aldo_ket_red"/>
    <property type="match status" value="1"/>
</dbReference>
<dbReference type="GO" id="GO:0016491">
    <property type="term" value="F:oxidoreductase activity"/>
    <property type="evidence" value="ECO:0007669"/>
    <property type="project" value="InterPro"/>
</dbReference>
<evidence type="ECO:0000313" key="3">
    <source>
        <dbReference type="Proteomes" id="UP000264702"/>
    </source>
</evidence>
<dbReference type="InterPro" id="IPR023210">
    <property type="entry name" value="NADP_OxRdtase_dom"/>
</dbReference>